<evidence type="ECO:0000313" key="1">
    <source>
        <dbReference type="EMBL" id="GAI37064.1"/>
    </source>
</evidence>
<accession>X1Q1H5</accession>
<reference evidence="1" key="1">
    <citation type="journal article" date="2014" name="Front. Microbiol.">
        <title>High frequency of phylogenetically diverse reductive dehalogenase-homologous genes in deep subseafloor sedimentary metagenomes.</title>
        <authorList>
            <person name="Kawai M."/>
            <person name="Futagami T."/>
            <person name="Toyoda A."/>
            <person name="Takaki Y."/>
            <person name="Nishi S."/>
            <person name="Hori S."/>
            <person name="Arai W."/>
            <person name="Tsubouchi T."/>
            <person name="Morono Y."/>
            <person name="Uchiyama I."/>
            <person name="Ito T."/>
            <person name="Fujiyama A."/>
            <person name="Inagaki F."/>
            <person name="Takami H."/>
        </authorList>
    </citation>
    <scope>NUCLEOTIDE SEQUENCE</scope>
    <source>
        <strain evidence="1">Expedition CK06-06</strain>
    </source>
</reference>
<protein>
    <submittedName>
        <fullName evidence="1">Uncharacterized protein</fullName>
    </submittedName>
</protein>
<sequence length="61" mass="6614">VFVHCENPKCGFLLDISPMLGLKLGPEGPAPECFAGSPQGCADKGHFENCQDCLWRDFASE</sequence>
<organism evidence="1">
    <name type="scientific">marine sediment metagenome</name>
    <dbReference type="NCBI Taxonomy" id="412755"/>
    <lineage>
        <taxon>unclassified sequences</taxon>
        <taxon>metagenomes</taxon>
        <taxon>ecological metagenomes</taxon>
    </lineage>
</organism>
<dbReference type="AlphaFoldDB" id="X1Q1H5"/>
<proteinExistence type="predicted"/>
<name>X1Q1H5_9ZZZZ</name>
<gene>
    <name evidence="1" type="ORF">S06H3_38493</name>
</gene>
<feature type="non-terminal residue" evidence="1">
    <location>
        <position position="1"/>
    </location>
</feature>
<comment type="caution">
    <text evidence="1">The sequence shown here is derived from an EMBL/GenBank/DDBJ whole genome shotgun (WGS) entry which is preliminary data.</text>
</comment>
<dbReference type="EMBL" id="BARV01023466">
    <property type="protein sequence ID" value="GAI37064.1"/>
    <property type="molecule type" value="Genomic_DNA"/>
</dbReference>